<dbReference type="RefSeq" id="WP_132243173.1">
    <property type="nucleotide sequence ID" value="NZ_SLWV01000004.1"/>
</dbReference>
<keyword evidence="2" id="KW-0067">ATP-binding</keyword>
<dbReference type="GO" id="GO:0009898">
    <property type="term" value="C:cytoplasmic side of plasma membrane"/>
    <property type="evidence" value="ECO:0007669"/>
    <property type="project" value="TreeGrafter"/>
</dbReference>
<proteinExistence type="predicted"/>
<comment type="caution">
    <text evidence="3">The sequence shown here is derived from an EMBL/GenBank/DDBJ whole genome shotgun (WGS) entry which is preliminary data.</text>
</comment>
<dbReference type="EMBL" id="SLWV01000004">
    <property type="protein sequence ID" value="TCO78683.1"/>
    <property type="molecule type" value="Genomic_DNA"/>
</dbReference>
<dbReference type="GO" id="GO:0051782">
    <property type="term" value="P:negative regulation of cell division"/>
    <property type="evidence" value="ECO:0007669"/>
    <property type="project" value="TreeGrafter"/>
</dbReference>
<dbReference type="AlphaFoldDB" id="A0A4R2KXL9"/>
<protein>
    <submittedName>
        <fullName evidence="3">Pilus assembly protein CpaE</fullName>
    </submittedName>
</protein>
<evidence type="ECO:0000313" key="4">
    <source>
        <dbReference type="Proteomes" id="UP000294919"/>
    </source>
</evidence>
<dbReference type="SUPFAM" id="SSF52540">
    <property type="entry name" value="P-loop containing nucleoside triphosphate hydrolases"/>
    <property type="match status" value="1"/>
</dbReference>
<dbReference type="GO" id="GO:0016887">
    <property type="term" value="F:ATP hydrolysis activity"/>
    <property type="evidence" value="ECO:0007669"/>
    <property type="project" value="TreeGrafter"/>
</dbReference>
<dbReference type="Pfam" id="PF10609">
    <property type="entry name" value="ParA"/>
    <property type="match status" value="1"/>
</dbReference>
<dbReference type="InterPro" id="IPR027417">
    <property type="entry name" value="P-loop_NTPase"/>
</dbReference>
<dbReference type="Proteomes" id="UP000294919">
    <property type="component" value="Unassembled WGS sequence"/>
</dbReference>
<name>A0A4R2KXL9_9FIRM</name>
<keyword evidence="1" id="KW-0547">Nucleotide-binding</keyword>
<evidence type="ECO:0000313" key="3">
    <source>
        <dbReference type="EMBL" id="TCO78683.1"/>
    </source>
</evidence>
<accession>A0A4R2KXL9</accession>
<dbReference type="InterPro" id="IPR033756">
    <property type="entry name" value="YlxH/NBP35"/>
</dbReference>
<gene>
    <name evidence="3" type="ORF">EV214_10466</name>
</gene>
<dbReference type="Gene3D" id="3.40.50.300">
    <property type="entry name" value="P-loop containing nucleotide triphosphate hydrolases"/>
    <property type="match status" value="1"/>
</dbReference>
<dbReference type="GO" id="GO:0005829">
    <property type="term" value="C:cytosol"/>
    <property type="evidence" value="ECO:0007669"/>
    <property type="project" value="TreeGrafter"/>
</dbReference>
<dbReference type="PANTHER" id="PTHR43384">
    <property type="entry name" value="SEPTUM SITE-DETERMINING PROTEIN MIND HOMOLOG, CHLOROPLASTIC-RELATED"/>
    <property type="match status" value="1"/>
</dbReference>
<dbReference type="OrthoDB" id="9779073at2"/>
<dbReference type="PANTHER" id="PTHR43384:SF13">
    <property type="entry name" value="SLR0110 PROTEIN"/>
    <property type="match status" value="1"/>
</dbReference>
<dbReference type="GO" id="GO:0005524">
    <property type="term" value="F:ATP binding"/>
    <property type="evidence" value="ECO:0007669"/>
    <property type="project" value="UniProtKB-KW"/>
</dbReference>
<reference evidence="3 4" key="1">
    <citation type="submission" date="2019-03" db="EMBL/GenBank/DDBJ databases">
        <title>Genomic Encyclopedia of Type Strains, Phase IV (KMG-IV): sequencing the most valuable type-strain genomes for metagenomic binning, comparative biology and taxonomic classification.</title>
        <authorList>
            <person name="Goeker M."/>
        </authorList>
    </citation>
    <scope>NUCLEOTIDE SEQUENCE [LARGE SCALE GENOMIC DNA]</scope>
    <source>
        <strain evidence="3 4">DSM 102940</strain>
    </source>
</reference>
<organism evidence="3 4">
    <name type="scientific">Marinisporobacter balticus</name>
    <dbReference type="NCBI Taxonomy" id="2018667"/>
    <lineage>
        <taxon>Bacteria</taxon>
        <taxon>Bacillati</taxon>
        <taxon>Bacillota</taxon>
        <taxon>Clostridia</taxon>
        <taxon>Peptostreptococcales</taxon>
        <taxon>Thermotaleaceae</taxon>
        <taxon>Marinisporobacter</taxon>
    </lineage>
</organism>
<evidence type="ECO:0000256" key="1">
    <source>
        <dbReference type="ARBA" id="ARBA00022741"/>
    </source>
</evidence>
<evidence type="ECO:0000256" key="2">
    <source>
        <dbReference type="ARBA" id="ARBA00022840"/>
    </source>
</evidence>
<dbReference type="InterPro" id="IPR050625">
    <property type="entry name" value="ParA/MinD_ATPase"/>
</dbReference>
<sequence length="251" mass="27902">MIKNPNNQGHASKMIVICSAKGGIGRTVLSVNLAVALSNKKYKTTLLDACFQFGNIHLVMDLQPMFTIKDAVEQIDTLDENLLTSYLSHHESGVSLLSSPHKPEYADLITIHALDQICTLLLKGSDYLVVDTNAGLPDHNLYFMERADHILVMTDLEMTSLKNTKSILAVLDTLGLRAKVKIVVNRSTMKSLLQPKNIPQILEETSLLYIPNHFEVVSKSINIGVPFITYSRRTDITKSIFHIADLLSKDS</sequence>
<keyword evidence="4" id="KW-1185">Reference proteome</keyword>